<evidence type="ECO:0000313" key="7">
    <source>
        <dbReference type="EMBL" id="SDG86168.1"/>
    </source>
</evidence>
<reference evidence="8" key="1">
    <citation type="submission" date="2016-10" db="EMBL/GenBank/DDBJ databases">
        <authorList>
            <person name="Varghese N."/>
            <person name="Submissions S."/>
        </authorList>
    </citation>
    <scope>NUCLEOTIDE SEQUENCE [LARGE SCALE GENOMIC DNA]</scope>
    <source>
        <strain evidence="8">930I</strain>
    </source>
</reference>
<feature type="transmembrane region" description="Helical" evidence="6">
    <location>
        <begin position="237"/>
        <end position="259"/>
    </location>
</feature>
<dbReference type="Proteomes" id="UP000217076">
    <property type="component" value="Unassembled WGS sequence"/>
</dbReference>
<feature type="transmembrane region" description="Helical" evidence="6">
    <location>
        <begin position="122"/>
        <end position="141"/>
    </location>
</feature>
<dbReference type="Pfam" id="PF03706">
    <property type="entry name" value="LPG_synthase_TM"/>
    <property type="match status" value="1"/>
</dbReference>
<keyword evidence="5 6" id="KW-0472">Membrane</keyword>
<dbReference type="GO" id="GO:0005886">
    <property type="term" value="C:plasma membrane"/>
    <property type="evidence" value="ECO:0007669"/>
    <property type="project" value="UniProtKB-SubCell"/>
</dbReference>
<dbReference type="STRING" id="83401.SAMN05421742_10355"/>
<feature type="transmembrane region" description="Helical" evidence="6">
    <location>
        <begin position="79"/>
        <end position="102"/>
    </location>
</feature>
<sequence length="312" mass="32928">MPRWLPWLLKGGLSLGLIALVLSRVDLESALSRIAGVDPAWLAAAAGLVLAQIVLGSVRWRLVLLALDGGLDFLTTLRLYVIGVFFNVCLPGAVGGDAVRMWKVRQAGLSLDRAVNSVLLERVATVFALLLLVTALEPLLFDRLAGDPVLYVFPALAVAGLLGIALLTQLDRLPTDWRRWRLVRGLQAVARDARLLFLKAGRAVPVLLIAALGHLLLSLSAWALARGLDIELAAGDALVLIPPVILAMTVPISIAGWGVREGAMVVALATVGVAAGPAVALSILWGLLMTAVSLPGGVVFLLSAERHQPPPV</sequence>
<keyword evidence="2" id="KW-1003">Cell membrane</keyword>
<keyword evidence="8" id="KW-1185">Reference proteome</keyword>
<feature type="transmembrane region" description="Helical" evidence="6">
    <location>
        <begin position="40"/>
        <end position="58"/>
    </location>
</feature>
<feature type="transmembrane region" description="Helical" evidence="6">
    <location>
        <begin position="148"/>
        <end position="170"/>
    </location>
</feature>
<feature type="transmembrane region" description="Helical" evidence="6">
    <location>
        <begin position="203"/>
        <end position="225"/>
    </location>
</feature>
<evidence type="ECO:0000313" key="8">
    <source>
        <dbReference type="Proteomes" id="UP000217076"/>
    </source>
</evidence>
<evidence type="ECO:0000256" key="2">
    <source>
        <dbReference type="ARBA" id="ARBA00022475"/>
    </source>
</evidence>
<keyword evidence="3 6" id="KW-0812">Transmembrane</keyword>
<comment type="subcellular location">
    <subcellularLocation>
        <location evidence="1">Cell membrane</location>
        <topology evidence="1">Multi-pass membrane protein</topology>
    </subcellularLocation>
</comment>
<dbReference type="PANTHER" id="PTHR40277:SF1">
    <property type="entry name" value="BLL5419 PROTEIN"/>
    <property type="match status" value="1"/>
</dbReference>
<dbReference type="InterPro" id="IPR022791">
    <property type="entry name" value="L-PG_synthase/AglD"/>
</dbReference>
<dbReference type="AlphaFoldDB" id="A0A1G7XPQ9"/>
<evidence type="ECO:0000256" key="4">
    <source>
        <dbReference type="ARBA" id="ARBA00022989"/>
    </source>
</evidence>
<evidence type="ECO:0008006" key="9">
    <source>
        <dbReference type="Google" id="ProtNLM"/>
    </source>
</evidence>
<dbReference type="OrthoDB" id="9788795at2"/>
<protein>
    <recommendedName>
        <fullName evidence="9">Lysylphosphatidylglycerol synthase TM region</fullName>
    </recommendedName>
</protein>
<dbReference type="EMBL" id="FNCV01000003">
    <property type="protein sequence ID" value="SDG86168.1"/>
    <property type="molecule type" value="Genomic_DNA"/>
</dbReference>
<evidence type="ECO:0000256" key="6">
    <source>
        <dbReference type="SAM" id="Phobius"/>
    </source>
</evidence>
<proteinExistence type="predicted"/>
<dbReference type="RefSeq" id="WP_092616680.1">
    <property type="nucleotide sequence ID" value="NZ_FNCV01000003.1"/>
</dbReference>
<evidence type="ECO:0000256" key="1">
    <source>
        <dbReference type="ARBA" id="ARBA00004651"/>
    </source>
</evidence>
<gene>
    <name evidence="7" type="ORF">SAMN05421742_10355</name>
</gene>
<name>A0A1G7XPQ9_9PROT</name>
<evidence type="ECO:0000256" key="3">
    <source>
        <dbReference type="ARBA" id="ARBA00022692"/>
    </source>
</evidence>
<dbReference type="PANTHER" id="PTHR40277">
    <property type="entry name" value="BLL5419 PROTEIN"/>
    <property type="match status" value="1"/>
</dbReference>
<accession>A0A1G7XPQ9</accession>
<evidence type="ECO:0000256" key="5">
    <source>
        <dbReference type="ARBA" id="ARBA00023136"/>
    </source>
</evidence>
<keyword evidence="4 6" id="KW-1133">Transmembrane helix</keyword>
<organism evidence="7 8">
    <name type="scientific">Roseospirillum parvum</name>
    <dbReference type="NCBI Taxonomy" id="83401"/>
    <lineage>
        <taxon>Bacteria</taxon>
        <taxon>Pseudomonadati</taxon>
        <taxon>Pseudomonadota</taxon>
        <taxon>Alphaproteobacteria</taxon>
        <taxon>Rhodospirillales</taxon>
        <taxon>Rhodospirillaceae</taxon>
        <taxon>Roseospirillum</taxon>
    </lineage>
</organism>